<organism evidence="1 2">
    <name type="scientific">Pigmentiphaga kullae</name>
    <dbReference type="NCBI Taxonomy" id="151784"/>
    <lineage>
        <taxon>Bacteria</taxon>
        <taxon>Pseudomonadati</taxon>
        <taxon>Pseudomonadota</taxon>
        <taxon>Betaproteobacteria</taxon>
        <taxon>Burkholderiales</taxon>
        <taxon>Alcaligenaceae</taxon>
        <taxon>Pigmentiphaga</taxon>
    </lineage>
</organism>
<sequence>MSYDNALPTRSGLLLPLSEQTPENLPFTIRIARDGEAMEKAIAMRQSAYGRHVPEIARNLGEPELHDTDPGSVVLLAESKFDGAPLGTMRVQTNMCGPLWLEQSVTLPDWLSGYALAEATRLGVSSERMGRVAKTALFKAYFLFCVQAGIDWMVIAGRSPLDRQYEALMFREVFPGQGFMPMRHAGNIPHRVLAFEIATAEKRWREAGHPLYQFVFKTHHPDIRIDGNLINIDALRSASREREDLLQPQA</sequence>
<dbReference type="SUPFAM" id="SSF55729">
    <property type="entry name" value="Acyl-CoA N-acyltransferases (Nat)"/>
    <property type="match status" value="1"/>
</dbReference>
<name>A0A4Q7N816_9BURK</name>
<evidence type="ECO:0000313" key="2">
    <source>
        <dbReference type="Proteomes" id="UP000292445"/>
    </source>
</evidence>
<evidence type="ECO:0000313" key="1">
    <source>
        <dbReference type="EMBL" id="RZS78127.1"/>
    </source>
</evidence>
<protein>
    <recommendedName>
        <fullName evidence="3">N-acetyltransferase domain-containing protein</fullName>
    </recommendedName>
</protein>
<dbReference type="EMBL" id="SGXC01000003">
    <property type="protein sequence ID" value="RZS78127.1"/>
    <property type="molecule type" value="Genomic_DNA"/>
</dbReference>
<dbReference type="AlphaFoldDB" id="A0A4Q7N816"/>
<evidence type="ECO:0008006" key="3">
    <source>
        <dbReference type="Google" id="ProtNLM"/>
    </source>
</evidence>
<accession>A0A4Q7N816</accession>
<dbReference type="Gene3D" id="3.40.630.30">
    <property type="match status" value="1"/>
</dbReference>
<keyword evidence="2" id="KW-1185">Reference proteome</keyword>
<dbReference type="OrthoDB" id="8773859at2"/>
<dbReference type="Proteomes" id="UP000292445">
    <property type="component" value="Unassembled WGS sequence"/>
</dbReference>
<dbReference type="InterPro" id="IPR016181">
    <property type="entry name" value="Acyl_CoA_acyltransferase"/>
</dbReference>
<reference evidence="1 2" key="1">
    <citation type="submission" date="2019-02" db="EMBL/GenBank/DDBJ databases">
        <title>Genomic Encyclopedia of Type Strains, Phase IV (KMG-IV): sequencing the most valuable type-strain genomes for metagenomic binning, comparative biology and taxonomic classification.</title>
        <authorList>
            <person name="Goeker M."/>
        </authorList>
    </citation>
    <scope>NUCLEOTIDE SEQUENCE [LARGE SCALE GENOMIC DNA]</scope>
    <source>
        <strain evidence="1 2">K24</strain>
    </source>
</reference>
<gene>
    <name evidence="1" type="ORF">EV675_4768</name>
</gene>
<dbReference type="RefSeq" id="WP_130360655.1">
    <property type="nucleotide sequence ID" value="NZ_SGXC01000003.1"/>
</dbReference>
<proteinExistence type="predicted"/>
<comment type="caution">
    <text evidence="1">The sequence shown here is derived from an EMBL/GenBank/DDBJ whole genome shotgun (WGS) entry which is preliminary data.</text>
</comment>